<evidence type="ECO:0000313" key="2">
    <source>
        <dbReference type="EMBL" id="RHD02864.1"/>
    </source>
</evidence>
<evidence type="ECO:0000313" key="1">
    <source>
        <dbReference type="EMBL" id="RGT36959.1"/>
    </source>
</evidence>
<dbReference type="AlphaFoldDB" id="A0A412NEI6"/>
<sequence>MCGVYMEFTNKASKELKVYIEGNPVAVGELRDLSFDMEPEKPSVLGEIPHIRSVGSSAQFELSMDVAHINRLALYSLLYGRKITNNYLKLHGGIMVRNGGKRKRWRKN</sequence>
<organism evidence="1 3">
    <name type="scientific">Mediterraneibacter gnavus</name>
    <name type="common">Ruminococcus gnavus</name>
    <dbReference type="NCBI Taxonomy" id="33038"/>
    <lineage>
        <taxon>Bacteria</taxon>
        <taxon>Bacillati</taxon>
        <taxon>Bacillota</taxon>
        <taxon>Clostridia</taxon>
        <taxon>Lachnospirales</taxon>
        <taxon>Lachnospiraceae</taxon>
        <taxon>Mediterraneibacter</taxon>
    </lineage>
</organism>
<protein>
    <submittedName>
        <fullName evidence="1">Uncharacterized protein</fullName>
    </submittedName>
</protein>
<dbReference type="RefSeq" id="WP_118044111.1">
    <property type="nucleotide sequence ID" value="NZ_QRWQ01000014.1"/>
</dbReference>
<name>A0A412NEI6_MEDGN</name>
<dbReference type="Proteomes" id="UP000283834">
    <property type="component" value="Unassembled WGS sequence"/>
</dbReference>
<gene>
    <name evidence="2" type="ORF">DW812_15050</name>
    <name evidence="1" type="ORF">DWX36_12805</name>
</gene>
<comment type="caution">
    <text evidence="1">The sequence shown here is derived from an EMBL/GenBank/DDBJ whole genome shotgun (WGS) entry which is preliminary data.</text>
</comment>
<evidence type="ECO:0000313" key="3">
    <source>
        <dbReference type="Proteomes" id="UP000283834"/>
    </source>
</evidence>
<proteinExistence type="predicted"/>
<reference evidence="3 4" key="1">
    <citation type="submission" date="2018-08" db="EMBL/GenBank/DDBJ databases">
        <title>A genome reference for cultivated species of the human gut microbiota.</title>
        <authorList>
            <person name="Zou Y."/>
            <person name="Xue W."/>
            <person name="Luo G."/>
        </authorList>
    </citation>
    <scope>NUCLEOTIDE SEQUENCE [LARGE SCALE GENOMIC DNA]</scope>
    <source>
        <strain evidence="1 3">AF19-16AC</strain>
        <strain evidence="2 4">AM32-6</strain>
    </source>
</reference>
<dbReference type="EMBL" id="QSIR01000030">
    <property type="protein sequence ID" value="RHD02864.1"/>
    <property type="molecule type" value="Genomic_DNA"/>
</dbReference>
<evidence type="ECO:0000313" key="4">
    <source>
        <dbReference type="Proteomes" id="UP000284472"/>
    </source>
</evidence>
<dbReference type="EMBL" id="QRWQ01000014">
    <property type="protein sequence ID" value="RGT36959.1"/>
    <property type="molecule type" value="Genomic_DNA"/>
</dbReference>
<accession>A0A412NEI6</accession>
<dbReference type="Proteomes" id="UP000284472">
    <property type="component" value="Unassembled WGS sequence"/>
</dbReference>